<sequence>MGRAREAIDCIAEAIRLNPQKDGPAARTDPDLDRLRKNKRFQALLASLNVPLSGS</sequence>
<evidence type="ECO:0000313" key="2">
    <source>
        <dbReference type="Proteomes" id="UP000830835"/>
    </source>
</evidence>
<gene>
    <name evidence="1" type="ORF">JX360_10045</name>
</gene>
<protein>
    <recommendedName>
        <fullName evidence="3">Tetratricopeptide repeat protein</fullName>
    </recommendedName>
</protein>
<keyword evidence="2" id="KW-1185">Reference proteome</keyword>
<accession>A0ABT0CBS3</accession>
<dbReference type="Proteomes" id="UP000830835">
    <property type="component" value="Unassembled WGS sequence"/>
</dbReference>
<evidence type="ECO:0000313" key="1">
    <source>
        <dbReference type="EMBL" id="MCJ2543244.1"/>
    </source>
</evidence>
<dbReference type="NCBIfam" id="NF047558">
    <property type="entry name" value="TPR_END_plus"/>
    <property type="match status" value="1"/>
</dbReference>
<proteinExistence type="predicted"/>
<comment type="caution">
    <text evidence="1">The sequence shown here is derived from an EMBL/GenBank/DDBJ whole genome shotgun (WGS) entry which is preliminary data.</text>
</comment>
<evidence type="ECO:0008006" key="3">
    <source>
        <dbReference type="Google" id="ProtNLM"/>
    </source>
</evidence>
<name>A0ABT0CBS3_THEVL</name>
<organism evidence="1 2">
    <name type="scientific">Thermostichus vulcanus str. 'Rupite'</name>
    <dbReference type="NCBI Taxonomy" id="2813851"/>
    <lineage>
        <taxon>Bacteria</taxon>
        <taxon>Bacillati</taxon>
        <taxon>Cyanobacteriota</taxon>
        <taxon>Cyanophyceae</taxon>
        <taxon>Thermostichales</taxon>
        <taxon>Thermostichaceae</taxon>
        <taxon>Thermostichus</taxon>
    </lineage>
</organism>
<reference evidence="1" key="1">
    <citation type="submission" date="2021-02" db="EMBL/GenBank/DDBJ databases">
        <title>The CRISPR/cas machinery reduction and long-range gene transfer in the hot spring cyanobacterium Synechococcus.</title>
        <authorList>
            <person name="Dvorak P."/>
            <person name="Jahodarova E."/>
            <person name="Hasler P."/>
            <person name="Poulickova A."/>
        </authorList>
    </citation>
    <scope>NUCLEOTIDE SEQUENCE</scope>
    <source>
        <strain evidence="1">Rupite</strain>
    </source>
</reference>
<dbReference type="EMBL" id="JAFIRA010000024">
    <property type="protein sequence ID" value="MCJ2543244.1"/>
    <property type="molecule type" value="Genomic_DNA"/>
</dbReference>